<keyword evidence="1" id="KW-0175">Coiled coil</keyword>
<feature type="compositionally biased region" description="Basic and acidic residues" evidence="2">
    <location>
        <begin position="115"/>
        <end position="129"/>
    </location>
</feature>
<organism evidence="3 4">
    <name type="scientific">Phoxinus phoxinus</name>
    <name type="common">Eurasian minnow</name>
    <dbReference type="NCBI Taxonomy" id="58324"/>
    <lineage>
        <taxon>Eukaryota</taxon>
        <taxon>Metazoa</taxon>
        <taxon>Chordata</taxon>
        <taxon>Craniata</taxon>
        <taxon>Vertebrata</taxon>
        <taxon>Euteleostomi</taxon>
        <taxon>Actinopterygii</taxon>
        <taxon>Neopterygii</taxon>
        <taxon>Teleostei</taxon>
        <taxon>Ostariophysi</taxon>
        <taxon>Cypriniformes</taxon>
        <taxon>Leuciscidae</taxon>
        <taxon>Phoxininae</taxon>
        <taxon>Phoxinus</taxon>
    </lineage>
</organism>
<dbReference type="Proteomes" id="UP001364617">
    <property type="component" value="Unassembled WGS sequence"/>
</dbReference>
<evidence type="ECO:0000313" key="3">
    <source>
        <dbReference type="EMBL" id="KAK7128199.1"/>
    </source>
</evidence>
<proteinExistence type="predicted"/>
<feature type="coiled-coil region" evidence="1">
    <location>
        <begin position="10"/>
        <end position="96"/>
    </location>
</feature>
<evidence type="ECO:0000256" key="2">
    <source>
        <dbReference type="SAM" id="MobiDB-lite"/>
    </source>
</evidence>
<dbReference type="AlphaFoldDB" id="A0AAN9GTM3"/>
<comment type="caution">
    <text evidence="3">The sequence shown here is derived from an EMBL/GenBank/DDBJ whole genome shotgun (WGS) entry which is preliminary data.</text>
</comment>
<accession>A0AAN9GTM3</accession>
<keyword evidence="4" id="KW-1185">Reference proteome</keyword>
<evidence type="ECO:0000313" key="4">
    <source>
        <dbReference type="Proteomes" id="UP001364617"/>
    </source>
</evidence>
<name>A0AAN9GTM3_9TELE</name>
<feature type="region of interest" description="Disordered" evidence="2">
    <location>
        <begin position="106"/>
        <end position="129"/>
    </location>
</feature>
<dbReference type="EMBL" id="JAYKXH010000022">
    <property type="protein sequence ID" value="KAK7128199.1"/>
    <property type="molecule type" value="Genomic_DNA"/>
</dbReference>
<reference evidence="3 4" key="1">
    <citation type="submission" date="2024-02" db="EMBL/GenBank/DDBJ databases">
        <title>Chromosome-level genome assembly of the Eurasian Minnow (Phoxinus phoxinus).</title>
        <authorList>
            <person name="Oriowo T.O."/>
            <person name="Martin S."/>
            <person name="Stange M."/>
            <person name="Chrysostomakis Y."/>
            <person name="Brown T."/>
            <person name="Winkler S."/>
            <person name="Kukowka S."/>
            <person name="Myers E.W."/>
            <person name="Bohne A."/>
        </authorList>
    </citation>
    <scope>NUCLEOTIDE SEQUENCE [LARGE SCALE GENOMIC DNA]</scope>
    <source>
        <strain evidence="3">ZFMK-TIS-60720</strain>
        <tissue evidence="3">Whole Organism</tissue>
    </source>
</reference>
<sequence>MRLSDVHEDAESETRAMDAVEKELNMREERLKEREKKVEIEEEKLKRAKAAHEKMLQENEAIDRHLQAEASARAPTRIYEQKIRKLQAEYDDLLSESQQFCLIRSSRGAPGFSGDGRDTEDIQQAHRSS</sequence>
<evidence type="ECO:0000256" key="1">
    <source>
        <dbReference type="SAM" id="Coils"/>
    </source>
</evidence>
<gene>
    <name evidence="3" type="ORF">R3I93_020718</name>
</gene>
<protein>
    <submittedName>
        <fullName evidence="3">Uncharacterized protein</fullName>
    </submittedName>
</protein>